<accession>A0A7M5WMS1</accession>
<dbReference type="EnsemblMetazoa" id="CLYHEMT012072.1">
    <property type="protein sequence ID" value="CLYHEMP012072.1"/>
    <property type="gene ID" value="CLYHEMG012072"/>
</dbReference>
<evidence type="ECO:0000313" key="2">
    <source>
        <dbReference type="Proteomes" id="UP000594262"/>
    </source>
</evidence>
<reference evidence="1" key="1">
    <citation type="submission" date="2021-01" db="UniProtKB">
        <authorList>
            <consortium name="EnsemblMetazoa"/>
        </authorList>
    </citation>
    <scope>IDENTIFICATION</scope>
</reference>
<protein>
    <submittedName>
        <fullName evidence="1">Uncharacterized protein</fullName>
    </submittedName>
</protein>
<organism evidence="1 2">
    <name type="scientific">Clytia hemisphaerica</name>
    <dbReference type="NCBI Taxonomy" id="252671"/>
    <lineage>
        <taxon>Eukaryota</taxon>
        <taxon>Metazoa</taxon>
        <taxon>Cnidaria</taxon>
        <taxon>Hydrozoa</taxon>
        <taxon>Hydroidolina</taxon>
        <taxon>Leptothecata</taxon>
        <taxon>Obeliida</taxon>
        <taxon>Clytiidae</taxon>
        <taxon>Clytia</taxon>
    </lineage>
</organism>
<proteinExistence type="predicted"/>
<sequence length="270" mass="31364">MLSLYATQLLEILEVKIRTVKFIENRFPELSWLPVRQFLLVTTDLKELVSAVIGHGPLIDKDLPVFYSSLYGLLRNPNFNRFKFITKALLPEYQFPKKVENTTLYFVSNMDIFQNKKGLDELLQEDTDTMLQLMVFLKHKLANVKGATFYVVIRKLQTESSQSTINAESNQATATIYQRLGLKVVDYEDITEESVQKNKKVFIFGRETRIPTRWGWGLIKDFMRPFKVYTPLKECGDSKLKENCFTINPKNLLTDKSLKFFMDAIISMVS</sequence>
<dbReference type="AlphaFoldDB" id="A0A7M5WMS1"/>
<evidence type="ECO:0000313" key="1">
    <source>
        <dbReference type="EnsemblMetazoa" id="CLYHEMP012072.1"/>
    </source>
</evidence>
<dbReference type="Proteomes" id="UP000594262">
    <property type="component" value="Unplaced"/>
</dbReference>
<keyword evidence="2" id="KW-1185">Reference proteome</keyword>
<name>A0A7M5WMS1_9CNID</name>